<organism evidence="2 3">
    <name type="scientific">Cytospora mali</name>
    <name type="common">Apple Valsa canker fungus</name>
    <name type="synonym">Valsa mali</name>
    <dbReference type="NCBI Taxonomy" id="578113"/>
    <lineage>
        <taxon>Eukaryota</taxon>
        <taxon>Fungi</taxon>
        <taxon>Dikarya</taxon>
        <taxon>Ascomycota</taxon>
        <taxon>Pezizomycotina</taxon>
        <taxon>Sordariomycetes</taxon>
        <taxon>Sordariomycetidae</taxon>
        <taxon>Diaporthales</taxon>
        <taxon>Cytosporaceae</taxon>
        <taxon>Cytospora</taxon>
    </lineage>
</organism>
<dbReference type="EMBL" id="CM003106">
    <property type="protein sequence ID" value="KUI72772.1"/>
    <property type="molecule type" value="Genomic_DNA"/>
</dbReference>
<feature type="region of interest" description="Disordered" evidence="1">
    <location>
        <begin position="1"/>
        <end position="73"/>
    </location>
</feature>
<evidence type="ECO:0000313" key="2">
    <source>
        <dbReference type="EMBL" id="KUI72772.1"/>
    </source>
</evidence>
<reference evidence="2" key="1">
    <citation type="submission" date="2014-12" db="EMBL/GenBank/DDBJ databases">
        <title>Genome Sequence of Valsa Canker Pathogens Uncovers a Specific Adaption of Colonization on Woody Bark.</title>
        <authorList>
            <person name="Yin Z."/>
            <person name="Liu H."/>
            <person name="Gao X."/>
            <person name="Li Z."/>
            <person name="Song N."/>
            <person name="Ke X."/>
            <person name="Dai Q."/>
            <person name="Wu Y."/>
            <person name="Sun Y."/>
            <person name="Xu J.-R."/>
            <person name="Kang Z.K."/>
            <person name="Wang L."/>
            <person name="Huang L."/>
        </authorList>
    </citation>
    <scope>NUCLEOTIDE SEQUENCE [LARGE SCALE GENOMIC DNA]</scope>
    <source>
        <strain evidence="2">03-8</strain>
    </source>
</reference>
<feature type="region of interest" description="Disordered" evidence="1">
    <location>
        <begin position="175"/>
        <end position="230"/>
    </location>
</feature>
<feature type="compositionally biased region" description="Polar residues" evidence="1">
    <location>
        <begin position="99"/>
        <end position="119"/>
    </location>
</feature>
<feature type="compositionally biased region" description="Low complexity" evidence="1">
    <location>
        <begin position="204"/>
        <end position="223"/>
    </location>
</feature>
<dbReference type="AlphaFoldDB" id="A0A194W906"/>
<feature type="region of interest" description="Disordered" evidence="1">
    <location>
        <begin position="98"/>
        <end position="156"/>
    </location>
</feature>
<gene>
    <name evidence="2" type="ORF">VM1G_08183</name>
</gene>
<dbReference type="OrthoDB" id="5242185at2759"/>
<name>A0A194W906_CYTMA</name>
<sequence length="432" mass="47135">MARLLRKRRGDDQAGPEAAKKQKTDDSNEGNPISDVPKANPPGKGESSSSVPAHPTWNRRHDPDLFFDDVFDENDPRFTGDIDLGGVYKCKYVLKHADQSNTNSTSGNSVPASSDLNTRGGSGDSQGVRPNVPSEDGPSVVKSVPGKAEAVAGSGRQELLARIREAKLRLNELTNSHRPCGCQPDCPGSHRRSQARHTQDGNRSEGSGTSSSAETDSSLSESTPPEGPIDLVRSISTVLAEAEGSKMVDLPRLGPEGSQGRLRISLQVHTDPYGYRTRLGYYGELFLAPNTDTQERPAGYITAWRISKPNSGQPLVNPQTWVDEWLLGPMGDGSSAESIDTNNIREPLRRLYDVVGQPRPNSQTMTANRAELGDSGNDIVFIPMIWIFDEFSRNGLFKHATDMFFNLCTNGTLPEWYNMNSPVTFLLEPGNI</sequence>
<protein>
    <submittedName>
        <fullName evidence="2">Uncharacterized protein</fullName>
    </submittedName>
</protein>
<evidence type="ECO:0000313" key="3">
    <source>
        <dbReference type="Proteomes" id="UP000078559"/>
    </source>
</evidence>
<evidence type="ECO:0000256" key="1">
    <source>
        <dbReference type="SAM" id="MobiDB-lite"/>
    </source>
</evidence>
<proteinExistence type="predicted"/>
<keyword evidence="3" id="KW-1185">Reference proteome</keyword>
<accession>A0A194W906</accession>
<dbReference type="Proteomes" id="UP000078559">
    <property type="component" value="Chromosome 9"/>
</dbReference>